<dbReference type="EMBL" id="JACNJZ010000093">
    <property type="protein sequence ID" value="MBC8317571.1"/>
    <property type="molecule type" value="Genomic_DNA"/>
</dbReference>
<gene>
    <name evidence="2" type="ORF">H8E41_06665</name>
</gene>
<dbReference type="InterPro" id="IPR013830">
    <property type="entry name" value="SGNH_hydro"/>
</dbReference>
<dbReference type="PANTHER" id="PTHR30383">
    <property type="entry name" value="THIOESTERASE 1/PROTEASE 1/LYSOPHOSPHOLIPASE L1"/>
    <property type="match status" value="1"/>
</dbReference>
<name>A0A8J6TCE1_9BACT</name>
<proteinExistence type="predicted"/>
<dbReference type="SUPFAM" id="SSF52266">
    <property type="entry name" value="SGNH hydrolase"/>
    <property type="match status" value="1"/>
</dbReference>
<evidence type="ECO:0000313" key="2">
    <source>
        <dbReference type="EMBL" id="MBC8317571.1"/>
    </source>
</evidence>
<dbReference type="Gene3D" id="3.40.50.1110">
    <property type="entry name" value="SGNH hydrolase"/>
    <property type="match status" value="1"/>
</dbReference>
<dbReference type="InterPro" id="IPR051532">
    <property type="entry name" value="Ester_Hydrolysis_Enzymes"/>
</dbReference>
<accession>A0A8J6TCE1</accession>
<evidence type="ECO:0000313" key="3">
    <source>
        <dbReference type="Proteomes" id="UP000614424"/>
    </source>
</evidence>
<organism evidence="2 3">
    <name type="scientific">Candidatus Desulfobia pelagia</name>
    <dbReference type="NCBI Taxonomy" id="2841692"/>
    <lineage>
        <taxon>Bacteria</taxon>
        <taxon>Pseudomonadati</taxon>
        <taxon>Thermodesulfobacteriota</taxon>
        <taxon>Desulfobulbia</taxon>
        <taxon>Desulfobulbales</taxon>
        <taxon>Desulfobulbaceae</taxon>
        <taxon>Candidatus Desulfobia</taxon>
    </lineage>
</organism>
<reference evidence="2 3" key="1">
    <citation type="submission" date="2020-08" db="EMBL/GenBank/DDBJ databases">
        <title>Bridging the membrane lipid divide: bacteria of the FCB group superphylum have the potential to synthesize archaeal ether lipids.</title>
        <authorList>
            <person name="Villanueva L."/>
            <person name="Von Meijenfeldt F.A.B."/>
            <person name="Westbye A.B."/>
            <person name="Yadav S."/>
            <person name="Hopmans E.C."/>
            <person name="Dutilh B.E."/>
            <person name="Sinninghe Damste J.S."/>
        </authorList>
    </citation>
    <scope>NUCLEOTIDE SEQUENCE [LARGE SCALE GENOMIC DNA]</scope>
    <source>
        <strain evidence="2">NIOZ-UU47</strain>
    </source>
</reference>
<sequence length="174" mass="19685">MKKVFFIGDSLIEFFDWQRRFPEYDIDNEGIAGETVRGLLLAFPHITSRLDVPDAVVLMIGTNNLAMDDYAFLGDYQEILDSFQSLYPGCRVAVTSLLPLYLPWLAPDAVERLNDILRQKAEKSGGDFLDIFSRFRDAGKGERGLFLEDGVHLSDAGYAVWAKALEEYFAEIFA</sequence>
<feature type="domain" description="SGNH hydrolase-type esterase" evidence="1">
    <location>
        <begin position="16"/>
        <end position="160"/>
    </location>
</feature>
<dbReference type="Proteomes" id="UP000614424">
    <property type="component" value="Unassembled WGS sequence"/>
</dbReference>
<dbReference type="AlphaFoldDB" id="A0A8J6TCE1"/>
<comment type="caution">
    <text evidence="2">The sequence shown here is derived from an EMBL/GenBank/DDBJ whole genome shotgun (WGS) entry which is preliminary data.</text>
</comment>
<dbReference type="GO" id="GO:0004622">
    <property type="term" value="F:phosphatidylcholine lysophospholipase activity"/>
    <property type="evidence" value="ECO:0007669"/>
    <property type="project" value="TreeGrafter"/>
</dbReference>
<dbReference type="Pfam" id="PF13472">
    <property type="entry name" value="Lipase_GDSL_2"/>
    <property type="match status" value="1"/>
</dbReference>
<protein>
    <submittedName>
        <fullName evidence="2">GDSL family lipase</fullName>
    </submittedName>
</protein>
<evidence type="ECO:0000259" key="1">
    <source>
        <dbReference type="Pfam" id="PF13472"/>
    </source>
</evidence>
<dbReference type="PANTHER" id="PTHR30383:SF5">
    <property type="entry name" value="SGNH HYDROLASE-TYPE ESTERASE DOMAIN-CONTAINING PROTEIN"/>
    <property type="match status" value="1"/>
</dbReference>
<dbReference type="InterPro" id="IPR036514">
    <property type="entry name" value="SGNH_hydro_sf"/>
</dbReference>